<dbReference type="OrthoDB" id="10262656at2759"/>
<gene>
    <name evidence="9" type="ORF">GSBLH_T00000126001</name>
</gene>
<feature type="region of interest" description="Disordered" evidence="6">
    <location>
        <begin position="448"/>
        <end position="474"/>
    </location>
</feature>
<dbReference type="Gene3D" id="1.20.1250.20">
    <property type="entry name" value="MFS general substrate transporter like domains"/>
    <property type="match status" value="1"/>
</dbReference>
<dbReference type="InterPro" id="IPR011701">
    <property type="entry name" value="MFS"/>
</dbReference>
<keyword evidence="3 7" id="KW-0812">Transmembrane</keyword>
<comment type="subcellular location">
    <subcellularLocation>
        <location evidence="1">Membrane</location>
        <topology evidence="1">Multi-pass membrane protein</topology>
    </subcellularLocation>
</comment>
<evidence type="ECO:0000256" key="7">
    <source>
        <dbReference type="SAM" id="Phobius"/>
    </source>
</evidence>
<feature type="transmembrane region" description="Helical" evidence="7">
    <location>
        <begin position="55"/>
        <end position="77"/>
    </location>
</feature>
<dbReference type="Proteomes" id="UP000008312">
    <property type="component" value="Unassembled WGS sequence"/>
</dbReference>
<evidence type="ECO:0000256" key="3">
    <source>
        <dbReference type="ARBA" id="ARBA00022692"/>
    </source>
</evidence>
<evidence type="ECO:0000256" key="6">
    <source>
        <dbReference type="SAM" id="MobiDB-lite"/>
    </source>
</evidence>
<feature type="transmembrane region" description="Helical" evidence="7">
    <location>
        <begin position="326"/>
        <end position="346"/>
    </location>
</feature>
<keyword evidence="5 7" id="KW-0472">Membrane</keyword>
<evidence type="ECO:0000259" key="8">
    <source>
        <dbReference type="PROSITE" id="PS50850"/>
    </source>
</evidence>
<reference evidence="9" key="1">
    <citation type="submission" date="2010-02" db="EMBL/GenBank/DDBJ databases">
        <title>Sequencing and annotation of the Blastocystis hominis genome.</title>
        <authorList>
            <person name="Wincker P."/>
        </authorList>
    </citation>
    <scope>NUCLEOTIDE SEQUENCE</scope>
    <source>
        <strain evidence="9">Singapore isolate B</strain>
    </source>
</reference>
<feature type="transmembrane region" description="Helical" evidence="7">
    <location>
        <begin position="17"/>
        <end position="35"/>
    </location>
</feature>
<dbReference type="RefSeq" id="XP_012893736.1">
    <property type="nucleotide sequence ID" value="XM_013038282.1"/>
</dbReference>
<dbReference type="AlphaFoldDB" id="D8LV49"/>
<dbReference type="PANTHER" id="PTHR23504">
    <property type="entry name" value="MAJOR FACILITATOR SUPERFAMILY DOMAIN-CONTAINING PROTEIN 10"/>
    <property type="match status" value="1"/>
</dbReference>
<feature type="domain" description="Major facilitator superfamily (MFS) profile" evidence="8">
    <location>
        <begin position="13"/>
        <end position="474"/>
    </location>
</feature>
<dbReference type="PANTHER" id="PTHR23504:SF15">
    <property type="entry name" value="MAJOR FACILITATOR SUPERFAMILY (MFS) PROFILE DOMAIN-CONTAINING PROTEIN"/>
    <property type="match status" value="1"/>
</dbReference>
<feature type="transmembrane region" description="Helical" evidence="7">
    <location>
        <begin position="352"/>
        <end position="377"/>
    </location>
</feature>
<sequence>MPQDSQEMSTKTYMKKLYIVVFLYQCANALLLPIMPYFTNSLNANVTEYGLVFTVYYVAQLISLCHSIGLFIGSLSFGGIGDKYGRRVAVCVPLIGIAIFTTCEVFCTNVRLLILWRVLTGLFDCLTAVSQACVGDVTTFKERASYLAELEAVNNVAQSFSPIVGALLANYSLRYAVAASAIFYIFSALISVFMLPESVPSILERSRMVETLRQQNLPAEVFEARKKQLLHQFSLQQQGLSQATASSKQSKRLHFNYVMVIALIGEFASRWLINVFDVTFSVYGEEHFGVSSSLYSYTTAVGSMVNIFQTGWLFNRLLRWDVSIPLITSMTGVCGAIGIFTCLFAPNKAVAILGSVFFIFAYGCAAPTAPTVMSVRLPSEASRADRKPRALAGRRHGVGAHRRAIRVHPRAQHPLLALRGGLPTALLLQSGALRGGVHQHADPAFHPWRPHGGPGAAGVRAGEHGEEPEAGGRG</sequence>
<evidence type="ECO:0000313" key="10">
    <source>
        <dbReference type="Proteomes" id="UP000008312"/>
    </source>
</evidence>
<dbReference type="GO" id="GO:0022857">
    <property type="term" value="F:transmembrane transporter activity"/>
    <property type="evidence" value="ECO:0007669"/>
    <property type="project" value="InterPro"/>
</dbReference>
<feature type="transmembrane region" description="Helical" evidence="7">
    <location>
        <begin position="175"/>
        <end position="195"/>
    </location>
</feature>
<dbReference type="GO" id="GO:0016020">
    <property type="term" value="C:membrane"/>
    <property type="evidence" value="ECO:0007669"/>
    <property type="project" value="UniProtKB-SubCell"/>
</dbReference>
<accession>D8LV49</accession>
<name>D8LV49_BLAHO</name>
<dbReference type="PROSITE" id="PS50850">
    <property type="entry name" value="MFS"/>
    <property type="match status" value="1"/>
</dbReference>
<dbReference type="GeneID" id="24917445"/>
<feature type="transmembrane region" description="Helical" evidence="7">
    <location>
        <begin position="293"/>
        <end position="314"/>
    </location>
</feature>
<keyword evidence="2" id="KW-0813">Transport</keyword>
<evidence type="ECO:0000256" key="1">
    <source>
        <dbReference type="ARBA" id="ARBA00004141"/>
    </source>
</evidence>
<dbReference type="Pfam" id="PF07690">
    <property type="entry name" value="MFS_1"/>
    <property type="match status" value="1"/>
</dbReference>
<protein>
    <recommendedName>
        <fullName evidence="8">Major facilitator superfamily (MFS) profile domain-containing protein</fullName>
    </recommendedName>
</protein>
<feature type="compositionally biased region" description="Basic and acidic residues" evidence="6">
    <location>
        <begin position="461"/>
        <end position="474"/>
    </location>
</feature>
<dbReference type="EMBL" id="FN668638">
    <property type="protein sequence ID" value="CBK19688.2"/>
    <property type="molecule type" value="Genomic_DNA"/>
</dbReference>
<dbReference type="SUPFAM" id="SSF103473">
    <property type="entry name" value="MFS general substrate transporter"/>
    <property type="match status" value="1"/>
</dbReference>
<proteinExistence type="predicted"/>
<feature type="transmembrane region" description="Helical" evidence="7">
    <location>
        <begin position="255"/>
        <end position="273"/>
    </location>
</feature>
<evidence type="ECO:0000256" key="5">
    <source>
        <dbReference type="ARBA" id="ARBA00023136"/>
    </source>
</evidence>
<dbReference type="InterPro" id="IPR036259">
    <property type="entry name" value="MFS_trans_sf"/>
</dbReference>
<evidence type="ECO:0000313" key="9">
    <source>
        <dbReference type="EMBL" id="CBK19688.2"/>
    </source>
</evidence>
<evidence type="ECO:0000256" key="4">
    <source>
        <dbReference type="ARBA" id="ARBA00022989"/>
    </source>
</evidence>
<dbReference type="InParanoid" id="D8LV49"/>
<evidence type="ECO:0000256" key="2">
    <source>
        <dbReference type="ARBA" id="ARBA00022448"/>
    </source>
</evidence>
<keyword evidence="4 7" id="KW-1133">Transmembrane helix</keyword>
<keyword evidence="10" id="KW-1185">Reference proteome</keyword>
<organism evidence="9">
    <name type="scientific">Blastocystis hominis</name>
    <dbReference type="NCBI Taxonomy" id="12968"/>
    <lineage>
        <taxon>Eukaryota</taxon>
        <taxon>Sar</taxon>
        <taxon>Stramenopiles</taxon>
        <taxon>Bigyra</taxon>
        <taxon>Opalozoa</taxon>
        <taxon>Opalinata</taxon>
        <taxon>Blastocystidae</taxon>
        <taxon>Blastocystis</taxon>
    </lineage>
</organism>
<dbReference type="InterPro" id="IPR020846">
    <property type="entry name" value="MFS_dom"/>
</dbReference>
<feature type="transmembrane region" description="Helical" evidence="7">
    <location>
        <begin position="89"/>
        <end position="114"/>
    </location>
</feature>